<sequence length="44" mass="4812">MTAFEVLGLLFQFVGTMFCLGFAYETLNNDDDDDSDGGLFIPAT</sequence>
<reference evidence="1 2" key="1">
    <citation type="submission" date="2020-03" db="EMBL/GenBank/DDBJ databases">
        <title>The Isolation and Genome Sequence of a Novel Cyanophage S-H34 from the Huanghai Sea, China.</title>
        <authorList>
            <person name="Jiang T."/>
        </authorList>
    </citation>
    <scope>NUCLEOTIDE SEQUENCE [LARGE SCALE GENOMIC DNA]</scope>
</reference>
<organism evidence="1 2">
    <name type="scientific">Synechococcus phage S-H34</name>
    <dbReference type="NCBI Taxonomy" id="2718942"/>
    <lineage>
        <taxon>Viruses</taxon>
        <taxon>Duplodnaviria</taxon>
        <taxon>Heunggongvirae</taxon>
        <taxon>Uroviricota</taxon>
        <taxon>Caudoviricetes</taxon>
        <taxon>Pantevenvirales</taxon>
        <taxon>Kyanoviridae</taxon>
        <taxon>Makaravirus</taxon>
        <taxon>Makaravirus thirtyfour</taxon>
    </lineage>
</organism>
<evidence type="ECO:0000313" key="2">
    <source>
        <dbReference type="Proteomes" id="UP000501900"/>
    </source>
</evidence>
<dbReference type="KEGG" id="vg:77946838"/>
<dbReference type="GeneID" id="77946838"/>
<proteinExistence type="predicted"/>
<name>A0A6G8R723_9CAUD</name>
<evidence type="ECO:0000313" key="1">
    <source>
        <dbReference type="EMBL" id="QIN96960.1"/>
    </source>
</evidence>
<protein>
    <submittedName>
        <fullName evidence="1">Uncharacterized protein</fullName>
    </submittedName>
</protein>
<accession>A0A6G8R723</accession>
<dbReference type="RefSeq" id="YP_010670628.1">
    <property type="nucleotide sequence ID" value="NC_070965.1"/>
</dbReference>
<dbReference type="Proteomes" id="UP000501900">
    <property type="component" value="Genome"/>
</dbReference>
<dbReference type="EMBL" id="MT162467">
    <property type="protein sequence ID" value="QIN96960.1"/>
    <property type="molecule type" value="Genomic_DNA"/>
</dbReference>
<keyword evidence="2" id="KW-1185">Reference proteome</keyword>